<comment type="caution">
    <text evidence="2">The sequence shown here is derived from an EMBL/GenBank/DDBJ whole genome shotgun (WGS) entry which is preliminary data.</text>
</comment>
<evidence type="ECO:0000313" key="3">
    <source>
        <dbReference type="Proteomes" id="UP000719766"/>
    </source>
</evidence>
<feature type="compositionally biased region" description="Low complexity" evidence="1">
    <location>
        <begin position="1"/>
        <end position="17"/>
    </location>
</feature>
<dbReference type="RefSeq" id="XP_041154692.1">
    <property type="nucleotide sequence ID" value="XM_041300716.1"/>
</dbReference>
<sequence length="327" mass="36232">MSSDYSSDNSSRPSDFNDGAEAILMNTDFGFEDHSGRSTPESHIGCPGYGHGQGGPVYSCGCYKHNLNGFARFQSEPSSLDTQQACQLADAKFRAAHPKLLGAHGDDHNNDDSGGSGSKRKWSEDDGDVTNMRATSVPIVELPPEKRTRIEGKFESFEGESPALAKIMQEVERMRDTCRVSSLATQFKVCDFPQHPKQRKKWMISCFGGIGHHLRSIMRLRLKQTSPHVEIADIGFLKKPIPGLQTFIRDMAHYTLSPVRLKASKIGGGSPDLYVSINDREELARTKHKLSMLACRTDWDFSVQARCCEFNESSLLGTASDICQFFG</sequence>
<name>A0A9P7ADU6_9AGAM</name>
<dbReference type="OrthoDB" id="2636603at2759"/>
<feature type="region of interest" description="Disordered" evidence="1">
    <location>
        <begin position="1"/>
        <end position="21"/>
    </location>
</feature>
<reference evidence="2" key="1">
    <citation type="journal article" date="2020" name="New Phytol.">
        <title>Comparative genomics reveals dynamic genome evolution in host specialist ectomycorrhizal fungi.</title>
        <authorList>
            <person name="Lofgren L.A."/>
            <person name="Nguyen N.H."/>
            <person name="Vilgalys R."/>
            <person name="Ruytinx J."/>
            <person name="Liao H.L."/>
            <person name="Branco S."/>
            <person name="Kuo A."/>
            <person name="LaButti K."/>
            <person name="Lipzen A."/>
            <person name="Andreopoulos W."/>
            <person name="Pangilinan J."/>
            <person name="Riley R."/>
            <person name="Hundley H."/>
            <person name="Na H."/>
            <person name="Barry K."/>
            <person name="Grigoriev I.V."/>
            <person name="Stajich J.E."/>
            <person name="Kennedy P.G."/>
        </authorList>
    </citation>
    <scope>NUCLEOTIDE SEQUENCE</scope>
    <source>
        <strain evidence="2">S12</strain>
    </source>
</reference>
<keyword evidence="3" id="KW-1185">Reference proteome</keyword>
<gene>
    <name evidence="2" type="ORF">HD556DRAFT_1312799</name>
</gene>
<evidence type="ECO:0000256" key="1">
    <source>
        <dbReference type="SAM" id="MobiDB-lite"/>
    </source>
</evidence>
<dbReference type="EMBL" id="JABBWE010000080">
    <property type="protein sequence ID" value="KAG1787337.1"/>
    <property type="molecule type" value="Genomic_DNA"/>
</dbReference>
<dbReference type="GeneID" id="64594480"/>
<dbReference type="AlphaFoldDB" id="A0A9P7ADU6"/>
<feature type="region of interest" description="Disordered" evidence="1">
    <location>
        <begin position="101"/>
        <end position="130"/>
    </location>
</feature>
<protein>
    <submittedName>
        <fullName evidence="2">Uncharacterized protein</fullName>
    </submittedName>
</protein>
<organism evidence="2 3">
    <name type="scientific">Suillus plorans</name>
    <dbReference type="NCBI Taxonomy" id="116603"/>
    <lineage>
        <taxon>Eukaryota</taxon>
        <taxon>Fungi</taxon>
        <taxon>Dikarya</taxon>
        <taxon>Basidiomycota</taxon>
        <taxon>Agaricomycotina</taxon>
        <taxon>Agaricomycetes</taxon>
        <taxon>Agaricomycetidae</taxon>
        <taxon>Boletales</taxon>
        <taxon>Suillineae</taxon>
        <taxon>Suillaceae</taxon>
        <taxon>Suillus</taxon>
    </lineage>
</organism>
<evidence type="ECO:0000313" key="2">
    <source>
        <dbReference type="EMBL" id="KAG1787337.1"/>
    </source>
</evidence>
<accession>A0A9P7ADU6</accession>
<dbReference type="Proteomes" id="UP000719766">
    <property type="component" value="Unassembled WGS sequence"/>
</dbReference>
<proteinExistence type="predicted"/>